<evidence type="ECO:0000256" key="2">
    <source>
        <dbReference type="ARBA" id="ARBA00022723"/>
    </source>
</evidence>
<dbReference type="InterPro" id="IPR002109">
    <property type="entry name" value="Glutaredoxin"/>
</dbReference>
<keyword evidence="5" id="KW-0676">Redox-active center</keyword>
<dbReference type="FunFam" id="3.40.30.10:FF:000357">
    <property type="entry name" value="Thioredoxin-like protein"/>
    <property type="match status" value="1"/>
</dbReference>
<evidence type="ECO:0000313" key="8">
    <source>
        <dbReference type="Proteomes" id="UP000515908"/>
    </source>
</evidence>
<dbReference type="VEuPathDB" id="TriTrypDB:ADEAN_001003400"/>
<dbReference type="GO" id="GO:0005759">
    <property type="term" value="C:mitochondrial matrix"/>
    <property type="evidence" value="ECO:0007669"/>
    <property type="project" value="TreeGrafter"/>
</dbReference>
<protein>
    <submittedName>
        <fullName evidence="7">Glutaredoxin, putative</fullName>
    </submittedName>
</protein>
<proteinExistence type="predicted"/>
<gene>
    <name evidence="7" type="ORF">ADEAN_001003400</name>
</gene>
<keyword evidence="1" id="KW-0001">2Fe-2S</keyword>
<evidence type="ECO:0000256" key="3">
    <source>
        <dbReference type="ARBA" id="ARBA00023004"/>
    </source>
</evidence>
<name>A0A7G2CRV8_9TRYP</name>
<dbReference type="OrthoDB" id="415696at2759"/>
<evidence type="ECO:0000259" key="6">
    <source>
        <dbReference type="Pfam" id="PF00462"/>
    </source>
</evidence>
<keyword evidence="2" id="KW-0479">Metal-binding</keyword>
<evidence type="ECO:0000256" key="1">
    <source>
        <dbReference type="ARBA" id="ARBA00022714"/>
    </source>
</evidence>
<dbReference type="Proteomes" id="UP000515908">
    <property type="component" value="Chromosome 26"/>
</dbReference>
<accession>A0A7G2CRV8</accession>
<dbReference type="InterPro" id="IPR033658">
    <property type="entry name" value="GRX_PICOT-like"/>
</dbReference>
<dbReference type="EMBL" id="LR877170">
    <property type="protein sequence ID" value="CAD2222490.1"/>
    <property type="molecule type" value="Genomic_DNA"/>
</dbReference>
<dbReference type="SUPFAM" id="SSF52833">
    <property type="entry name" value="Thioredoxin-like"/>
    <property type="match status" value="1"/>
</dbReference>
<dbReference type="Gene3D" id="3.40.30.10">
    <property type="entry name" value="Glutaredoxin"/>
    <property type="match status" value="1"/>
</dbReference>
<reference evidence="7 8" key="1">
    <citation type="submission" date="2020-08" db="EMBL/GenBank/DDBJ databases">
        <authorList>
            <person name="Newling K."/>
            <person name="Davey J."/>
            <person name="Forrester S."/>
        </authorList>
    </citation>
    <scope>NUCLEOTIDE SEQUENCE [LARGE SCALE GENOMIC DNA]</scope>
    <source>
        <strain evidence="8">Crithidia deanei Carvalho (ATCC PRA-265)</strain>
    </source>
</reference>
<dbReference type="GO" id="GO:0046872">
    <property type="term" value="F:metal ion binding"/>
    <property type="evidence" value="ECO:0007669"/>
    <property type="project" value="UniProtKB-KW"/>
</dbReference>
<sequence>MRRVLSISQKWGFPRQVTPLGACASRMFCAPTRPFLAPSDVEADLAKDIKGIIDNDRLVVFLTGTPENPRCRFTVQLVDLLVQLGVKYSFFNILDDDEVCEGLKTYSDWPTYPQIYIDGELLGGYDIARKMMLDGTFTKMLKEKNYSNSILGLFD</sequence>
<dbReference type="PANTHER" id="PTHR10293">
    <property type="entry name" value="GLUTAREDOXIN FAMILY MEMBER"/>
    <property type="match status" value="1"/>
</dbReference>
<dbReference type="AlphaFoldDB" id="A0A7G2CRV8"/>
<dbReference type="InterPro" id="IPR004480">
    <property type="entry name" value="Monothiol_GRX-rel"/>
</dbReference>
<keyword evidence="3" id="KW-0408">Iron</keyword>
<dbReference type="PANTHER" id="PTHR10293:SF16">
    <property type="entry name" value="GLUTAREDOXIN-RELATED PROTEIN 5, MITOCHONDRIAL"/>
    <property type="match status" value="1"/>
</dbReference>
<dbReference type="InterPro" id="IPR036249">
    <property type="entry name" value="Thioredoxin-like_sf"/>
</dbReference>
<evidence type="ECO:0000256" key="4">
    <source>
        <dbReference type="ARBA" id="ARBA00023014"/>
    </source>
</evidence>
<dbReference type="Pfam" id="PF00462">
    <property type="entry name" value="Glutaredoxin"/>
    <property type="match status" value="1"/>
</dbReference>
<keyword evidence="8" id="KW-1185">Reference proteome</keyword>
<dbReference type="CDD" id="cd03028">
    <property type="entry name" value="GRX_PICOT_like"/>
    <property type="match status" value="1"/>
</dbReference>
<evidence type="ECO:0000313" key="7">
    <source>
        <dbReference type="EMBL" id="CAD2222490.1"/>
    </source>
</evidence>
<dbReference type="PROSITE" id="PS51354">
    <property type="entry name" value="GLUTAREDOXIN_2"/>
    <property type="match status" value="1"/>
</dbReference>
<evidence type="ECO:0000256" key="5">
    <source>
        <dbReference type="ARBA" id="ARBA00023284"/>
    </source>
</evidence>
<keyword evidence="4" id="KW-0411">Iron-sulfur</keyword>
<feature type="domain" description="Glutaredoxin" evidence="6">
    <location>
        <begin position="60"/>
        <end position="121"/>
    </location>
</feature>
<dbReference type="GO" id="GO:0051537">
    <property type="term" value="F:2 iron, 2 sulfur cluster binding"/>
    <property type="evidence" value="ECO:0007669"/>
    <property type="project" value="UniProtKB-KW"/>
</dbReference>
<organism evidence="7 8">
    <name type="scientific">Angomonas deanei</name>
    <dbReference type="NCBI Taxonomy" id="59799"/>
    <lineage>
        <taxon>Eukaryota</taxon>
        <taxon>Discoba</taxon>
        <taxon>Euglenozoa</taxon>
        <taxon>Kinetoplastea</taxon>
        <taxon>Metakinetoplastina</taxon>
        <taxon>Trypanosomatida</taxon>
        <taxon>Trypanosomatidae</taxon>
        <taxon>Strigomonadinae</taxon>
        <taxon>Angomonas</taxon>
    </lineage>
</organism>